<gene>
    <name evidence="3" type="ORF">HS088_TW11G00945</name>
</gene>
<dbReference type="PANTHER" id="PTHR37614:SF2">
    <property type="entry name" value="OS02G0121400 PROTEIN"/>
    <property type="match status" value="1"/>
</dbReference>
<evidence type="ECO:0000256" key="1">
    <source>
        <dbReference type="SAM" id="Coils"/>
    </source>
</evidence>
<evidence type="ECO:0000256" key="2">
    <source>
        <dbReference type="SAM" id="MobiDB-lite"/>
    </source>
</evidence>
<dbReference type="Proteomes" id="UP000593562">
    <property type="component" value="Unassembled WGS sequence"/>
</dbReference>
<dbReference type="InParanoid" id="A0A7J7D3C9"/>
<evidence type="ECO:0000313" key="3">
    <source>
        <dbReference type="EMBL" id="KAF5740865.1"/>
    </source>
</evidence>
<feature type="compositionally biased region" description="Polar residues" evidence="2">
    <location>
        <begin position="35"/>
        <end position="47"/>
    </location>
</feature>
<reference evidence="3 4" key="1">
    <citation type="journal article" date="2020" name="Nat. Commun.">
        <title>Genome of Tripterygium wilfordii and identification of cytochrome P450 involved in triptolide biosynthesis.</title>
        <authorList>
            <person name="Tu L."/>
            <person name="Su P."/>
            <person name="Zhang Z."/>
            <person name="Gao L."/>
            <person name="Wang J."/>
            <person name="Hu T."/>
            <person name="Zhou J."/>
            <person name="Zhang Y."/>
            <person name="Zhao Y."/>
            <person name="Liu Y."/>
            <person name="Song Y."/>
            <person name="Tong Y."/>
            <person name="Lu Y."/>
            <person name="Yang J."/>
            <person name="Xu C."/>
            <person name="Jia M."/>
            <person name="Peters R.J."/>
            <person name="Huang L."/>
            <person name="Gao W."/>
        </authorList>
    </citation>
    <scope>NUCLEOTIDE SEQUENCE [LARGE SCALE GENOMIC DNA]</scope>
    <source>
        <strain evidence="4">cv. XIE 37</strain>
        <tissue evidence="3">Leaf</tissue>
    </source>
</reference>
<proteinExistence type="predicted"/>
<dbReference type="AlphaFoldDB" id="A0A7J7D3C9"/>
<dbReference type="EMBL" id="JAAARO010000011">
    <property type="protein sequence ID" value="KAF5740865.1"/>
    <property type="molecule type" value="Genomic_DNA"/>
</dbReference>
<protein>
    <submittedName>
        <fullName evidence="3">Uncharacterized protein</fullName>
    </submittedName>
</protein>
<organism evidence="3 4">
    <name type="scientific">Tripterygium wilfordii</name>
    <name type="common">Thunder God vine</name>
    <dbReference type="NCBI Taxonomy" id="458696"/>
    <lineage>
        <taxon>Eukaryota</taxon>
        <taxon>Viridiplantae</taxon>
        <taxon>Streptophyta</taxon>
        <taxon>Embryophyta</taxon>
        <taxon>Tracheophyta</taxon>
        <taxon>Spermatophyta</taxon>
        <taxon>Magnoliopsida</taxon>
        <taxon>eudicotyledons</taxon>
        <taxon>Gunneridae</taxon>
        <taxon>Pentapetalae</taxon>
        <taxon>rosids</taxon>
        <taxon>fabids</taxon>
        <taxon>Celastrales</taxon>
        <taxon>Celastraceae</taxon>
        <taxon>Tripterygium</taxon>
    </lineage>
</organism>
<feature type="coiled-coil region" evidence="1">
    <location>
        <begin position="144"/>
        <end position="178"/>
    </location>
</feature>
<feature type="compositionally biased region" description="Pro residues" evidence="2">
    <location>
        <begin position="68"/>
        <end position="78"/>
    </location>
</feature>
<accession>A0A7J7D3C9</accession>
<keyword evidence="1" id="KW-0175">Coiled coil</keyword>
<comment type="caution">
    <text evidence="3">The sequence shown here is derived from an EMBL/GenBank/DDBJ whole genome shotgun (WGS) entry which is preliminary data.</text>
</comment>
<keyword evidence="4" id="KW-1185">Reference proteome</keyword>
<sequence length="290" mass="32588">MEQSISACHDFDSFDEDETEVAAIFLELPELISKSSSDFRSENSVSWSRKKRRSGIQDSLSRFREPSLPLPPLQPQPQPRRDFIANVNSGPLEVEPKEPNVKVVQATSPATPLSFSPSETDEKRECFKTRRSHNKEKLMMEETIDQISLNNEVLQMEIENVKRHHHNLQTENKLLKARKTEIFGLVTVGPSLNLSLQLPPATVKSPFLLPSQPLIVDRTGQAQSLTLFNGVPDLNESVPDPEATEVGSVQAQTQQFYLGLSTVKNKAVDAAQARKRRIEICRAKLRHASK</sequence>
<dbReference type="PANTHER" id="PTHR37614">
    <property type="entry name" value="OS02G0121400 PROTEIN"/>
    <property type="match status" value="1"/>
</dbReference>
<name>A0A7J7D3C9_TRIWF</name>
<feature type="region of interest" description="Disordered" evidence="2">
    <location>
        <begin position="35"/>
        <end position="80"/>
    </location>
</feature>
<evidence type="ECO:0000313" key="4">
    <source>
        <dbReference type="Proteomes" id="UP000593562"/>
    </source>
</evidence>